<dbReference type="Proteomes" id="UP001209076">
    <property type="component" value="Unassembled WGS sequence"/>
</dbReference>
<comment type="caution">
    <text evidence="3">The sequence shown here is derived from an EMBL/GenBank/DDBJ whole genome shotgun (WGS) entry which is preliminary data.</text>
</comment>
<gene>
    <name evidence="3" type="ORF">N7603_02520</name>
</gene>
<evidence type="ECO:0000259" key="2">
    <source>
        <dbReference type="SMART" id="SM00899"/>
    </source>
</evidence>
<dbReference type="PANTHER" id="PTHR42954">
    <property type="entry name" value="FE(2+) TRANSPORT PROTEIN A"/>
    <property type="match status" value="1"/>
</dbReference>
<name>A0ABT2PW44_9MOLU</name>
<sequence length="83" mass="9453">MPKCDEQKLRLDQLKPGQKGRVLTIDSATKEIKRRLLDMGVTPGVIVEIKRIAPLGDPFDIKIRDYDLCIRKADLAFIEVHPL</sequence>
<dbReference type="SMART" id="SM00899">
    <property type="entry name" value="FeoA"/>
    <property type="match status" value="1"/>
</dbReference>
<dbReference type="Pfam" id="PF04023">
    <property type="entry name" value="FeoA"/>
    <property type="match status" value="1"/>
</dbReference>
<dbReference type="InterPro" id="IPR008988">
    <property type="entry name" value="Transcriptional_repressor_C"/>
</dbReference>
<proteinExistence type="predicted"/>
<reference evidence="4" key="1">
    <citation type="submission" date="2023-07" db="EMBL/GenBank/DDBJ databases">
        <title>Novel Mycoplasma species identified in domestic and wild animals.</title>
        <authorList>
            <person name="Volokhov D.V."/>
            <person name="Furtak V.A."/>
            <person name="Zagorodnyaya T.A."/>
        </authorList>
    </citation>
    <scope>NUCLEOTIDE SEQUENCE [LARGE SCALE GENOMIC DNA]</scope>
    <source>
        <strain evidence="4">92-19</strain>
    </source>
</reference>
<dbReference type="InterPro" id="IPR007167">
    <property type="entry name" value="Fe-transptr_FeoA-like"/>
</dbReference>
<dbReference type="PANTHER" id="PTHR42954:SF2">
    <property type="entry name" value="FE(2+) TRANSPORT PROTEIN A"/>
    <property type="match status" value="1"/>
</dbReference>
<organism evidence="3 4">
    <name type="scientific">Paracholeplasma vituli</name>
    <dbReference type="NCBI Taxonomy" id="69473"/>
    <lineage>
        <taxon>Bacteria</taxon>
        <taxon>Bacillati</taxon>
        <taxon>Mycoplasmatota</taxon>
        <taxon>Mollicutes</taxon>
        <taxon>Acholeplasmatales</taxon>
        <taxon>Acholeplasmataceae</taxon>
        <taxon>Paracholeplasma</taxon>
    </lineage>
</organism>
<keyword evidence="1" id="KW-0408">Iron</keyword>
<feature type="domain" description="Ferrous iron transporter FeoA-like" evidence="2">
    <location>
        <begin position="9"/>
        <end position="82"/>
    </location>
</feature>
<dbReference type="EMBL" id="JAOEGN010000003">
    <property type="protein sequence ID" value="MCU0104524.1"/>
    <property type="molecule type" value="Genomic_DNA"/>
</dbReference>
<evidence type="ECO:0000313" key="4">
    <source>
        <dbReference type="Proteomes" id="UP001209076"/>
    </source>
</evidence>
<dbReference type="SUPFAM" id="SSF50037">
    <property type="entry name" value="C-terminal domain of transcriptional repressors"/>
    <property type="match status" value="1"/>
</dbReference>
<keyword evidence="4" id="KW-1185">Reference proteome</keyword>
<accession>A0ABT2PW44</accession>
<dbReference type="InterPro" id="IPR038157">
    <property type="entry name" value="FeoA_core_dom"/>
</dbReference>
<dbReference type="Gene3D" id="2.30.30.90">
    <property type="match status" value="1"/>
</dbReference>
<dbReference type="InterPro" id="IPR052713">
    <property type="entry name" value="FeoA"/>
</dbReference>
<dbReference type="RefSeq" id="WP_262095758.1">
    <property type="nucleotide sequence ID" value="NZ_JAOEGN010000003.1"/>
</dbReference>
<protein>
    <submittedName>
        <fullName evidence="3">Ferrous iron transport protein A</fullName>
    </submittedName>
</protein>
<evidence type="ECO:0000313" key="3">
    <source>
        <dbReference type="EMBL" id="MCU0104524.1"/>
    </source>
</evidence>
<evidence type="ECO:0000256" key="1">
    <source>
        <dbReference type="ARBA" id="ARBA00023004"/>
    </source>
</evidence>